<reference evidence="3 4" key="1">
    <citation type="journal article" date="2020" name="Biotechnol. Biofuels">
        <title>New insights from the biogas microbiome by comprehensive genome-resolved metagenomics of nearly 1600 species originating from multiple anaerobic digesters.</title>
        <authorList>
            <person name="Campanaro S."/>
            <person name="Treu L."/>
            <person name="Rodriguez-R L.M."/>
            <person name="Kovalovszki A."/>
            <person name="Ziels R.M."/>
            <person name="Maus I."/>
            <person name="Zhu X."/>
            <person name="Kougias P.G."/>
            <person name="Basile A."/>
            <person name="Luo G."/>
            <person name="Schluter A."/>
            <person name="Konstantinidis K.T."/>
            <person name="Angelidaki I."/>
        </authorList>
    </citation>
    <scope>NUCLEOTIDE SEQUENCE [LARGE SCALE GENOMIC DNA]</scope>
    <source>
        <strain evidence="3">AS06rmzACSIP_235</strain>
    </source>
</reference>
<comment type="caution">
    <text evidence="3">The sequence shown here is derived from an EMBL/GenBank/DDBJ whole genome shotgun (WGS) entry which is preliminary data.</text>
</comment>
<name>A0A847HB33_9CORY</name>
<evidence type="ECO:0000313" key="3">
    <source>
        <dbReference type="EMBL" id="NLF91061.1"/>
    </source>
</evidence>
<dbReference type="InterPro" id="IPR009057">
    <property type="entry name" value="Homeodomain-like_sf"/>
</dbReference>
<sequence length="111" mass="11467">MPSRRIRSPITEPSCAGSATNVSSASCRKETSPSPANRWNASPARSPSPTPGSRTAAASSSPAPTSPRCSGAPGQATQLLGIGRTTLYRKMRTLKIDAEEHAMINEGSATA</sequence>
<organism evidence="3 4">
    <name type="scientific">Corynebacterium marinum</name>
    <dbReference type="NCBI Taxonomy" id="349751"/>
    <lineage>
        <taxon>Bacteria</taxon>
        <taxon>Bacillati</taxon>
        <taxon>Actinomycetota</taxon>
        <taxon>Actinomycetes</taxon>
        <taxon>Mycobacteriales</taxon>
        <taxon>Corynebacteriaceae</taxon>
        <taxon>Corynebacterium</taxon>
    </lineage>
</organism>
<dbReference type="InterPro" id="IPR002197">
    <property type="entry name" value="HTH_Fis"/>
</dbReference>
<dbReference type="GO" id="GO:0043565">
    <property type="term" value="F:sequence-specific DNA binding"/>
    <property type="evidence" value="ECO:0007669"/>
    <property type="project" value="InterPro"/>
</dbReference>
<dbReference type="Pfam" id="PF02954">
    <property type="entry name" value="HTH_8"/>
    <property type="match status" value="1"/>
</dbReference>
<dbReference type="Proteomes" id="UP000523614">
    <property type="component" value="Unassembled WGS sequence"/>
</dbReference>
<protein>
    <recommendedName>
        <fullName evidence="2">DNA binding HTH domain-containing protein</fullName>
    </recommendedName>
</protein>
<feature type="domain" description="DNA binding HTH" evidence="2">
    <location>
        <begin position="75"/>
        <end position="92"/>
    </location>
</feature>
<feature type="region of interest" description="Disordered" evidence="1">
    <location>
        <begin position="1"/>
        <end position="77"/>
    </location>
</feature>
<dbReference type="SUPFAM" id="SSF46689">
    <property type="entry name" value="Homeodomain-like"/>
    <property type="match status" value="1"/>
</dbReference>
<feature type="compositionally biased region" description="Low complexity" evidence="1">
    <location>
        <begin position="41"/>
        <end position="68"/>
    </location>
</feature>
<evidence type="ECO:0000259" key="2">
    <source>
        <dbReference type="Pfam" id="PF02954"/>
    </source>
</evidence>
<accession>A0A847HB33</accession>
<dbReference type="Gene3D" id="1.10.10.60">
    <property type="entry name" value="Homeodomain-like"/>
    <property type="match status" value="1"/>
</dbReference>
<evidence type="ECO:0000313" key="4">
    <source>
        <dbReference type="Proteomes" id="UP000523614"/>
    </source>
</evidence>
<feature type="compositionally biased region" description="Polar residues" evidence="1">
    <location>
        <begin position="17"/>
        <end position="40"/>
    </location>
</feature>
<dbReference type="EMBL" id="JAAYYP010000239">
    <property type="protein sequence ID" value="NLF91061.1"/>
    <property type="molecule type" value="Genomic_DNA"/>
</dbReference>
<dbReference type="PROSITE" id="PS51257">
    <property type="entry name" value="PROKAR_LIPOPROTEIN"/>
    <property type="match status" value="1"/>
</dbReference>
<gene>
    <name evidence="3" type="ORF">GX570_06910</name>
</gene>
<evidence type="ECO:0000256" key="1">
    <source>
        <dbReference type="SAM" id="MobiDB-lite"/>
    </source>
</evidence>
<dbReference type="AlphaFoldDB" id="A0A847HB33"/>
<proteinExistence type="predicted"/>